<organism evidence="5 6">
    <name type="scientific">Hypothenemus hampei</name>
    <name type="common">Coffee berry borer</name>
    <dbReference type="NCBI Taxonomy" id="57062"/>
    <lineage>
        <taxon>Eukaryota</taxon>
        <taxon>Metazoa</taxon>
        <taxon>Ecdysozoa</taxon>
        <taxon>Arthropoda</taxon>
        <taxon>Hexapoda</taxon>
        <taxon>Insecta</taxon>
        <taxon>Pterygota</taxon>
        <taxon>Neoptera</taxon>
        <taxon>Endopterygota</taxon>
        <taxon>Coleoptera</taxon>
        <taxon>Polyphaga</taxon>
        <taxon>Cucujiformia</taxon>
        <taxon>Curculionidae</taxon>
        <taxon>Scolytinae</taxon>
        <taxon>Hypothenemus</taxon>
    </lineage>
</organism>
<evidence type="ECO:0000256" key="2">
    <source>
        <dbReference type="ARBA" id="ARBA00023108"/>
    </source>
</evidence>
<dbReference type="GO" id="GO:0007623">
    <property type="term" value="P:circadian rhythm"/>
    <property type="evidence" value="ECO:0007669"/>
    <property type="project" value="UniProtKB-ARBA"/>
</dbReference>
<dbReference type="InterPro" id="IPR010562">
    <property type="entry name" value="Haemolymph_juvenile_hormone-bd"/>
</dbReference>
<evidence type="ECO:0000256" key="1">
    <source>
        <dbReference type="ARBA" id="ARBA00022729"/>
    </source>
</evidence>
<dbReference type="PROSITE" id="PS51257">
    <property type="entry name" value="PROKAR_LIPOPROTEIN"/>
    <property type="match status" value="1"/>
</dbReference>
<protein>
    <submittedName>
        <fullName evidence="5">Uncharacterized protein</fullName>
    </submittedName>
</protein>
<sequence>MSWYREFLLILSSWIFLSCHAQIPSYIHLCHRNDPKLKECIIDSIETLRPKLKEGIPEINVPPIEPLPLEEIKLRSGPNSAQINANFTNVQVWGISKLVIQDIQVNLPKQVFLVHLLLPKLYFTGDYDINLNVLILKYAGQGTFSGNFSNYIIDLTLKYDLKNKNGKEYMNFPKVKLKFTQGKSKLFLDGLHNDDTQLIKGLSQVLDENTDIFLKEVLPVLEKGISERLTKIANNIVSSFPYDELFLL</sequence>
<dbReference type="EMBL" id="JBDJPC010000010">
    <property type="protein sequence ID" value="KAL1490579.1"/>
    <property type="molecule type" value="Genomic_DNA"/>
</dbReference>
<proteinExistence type="inferred from homology"/>
<dbReference type="Gene3D" id="3.15.10.30">
    <property type="entry name" value="Haemolymph juvenile hormone binding protein"/>
    <property type="match status" value="1"/>
</dbReference>
<feature type="signal peptide" evidence="4">
    <location>
        <begin position="1"/>
        <end position="21"/>
    </location>
</feature>
<comment type="caution">
    <text evidence="5">The sequence shown here is derived from an EMBL/GenBank/DDBJ whole genome shotgun (WGS) entry which is preliminary data.</text>
</comment>
<feature type="chain" id="PRO_5044861861" evidence="4">
    <location>
        <begin position="22"/>
        <end position="248"/>
    </location>
</feature>
<dbReference type="FunFam" id="3.15.10.30:FF:000001">
    <property type="entry name" value="Takeout-like protein 1"/>
    <property type="match status" value="1"/>
</dbReference>
<evidence type="ECO:0000256" key="4">
    <source>
        <dbReference type="SAM" id="SignalP"/>
    </source>
</evidence>
<name>A0ABD1EA33_HYPHA</name>
<dbReference type="AlphaFoldDB" id="A0ABD1EA33"/>
<dbReference type="Proteomes" id="UP001566132">
    <property type="component" value="Unassembled WGS sequence"/>
</dbReference>
<keyword evidence="2" id="KW-0090">Biological rhythms</keyword>
<keyword evidence="6" id="KW-1185">Reference proteome</keyword>
<keyword evidence="1 4" id="KW-0732">Signal</keyword>
<gene>
    <name evidence="5" type="ORF">ABEB36_013249</name>
</gene>
<dbReference type="InterPro" id="IPR038606">
    <property type="entry name" value="To_sf"/>
</dbReference>
<dbReference type="SMART" id="SM00700">
    <property type="entry name" value="JHBP"/>
    <property type="match status" value="1"/>
</dbReference>
<reference evidence="5 6" key="1">
    <citation type="submission" date="2024-05" db="EMBL/GenBank/DDBJ databases">
        <title>Genetic variation in Jamaican populations of the coffee berry borer (Hypothenemus hampei).</title>
        <authorList>
            <person name="Errbii M."/>
            <person name="Myrie A."/>
        </authorList>
    </citation>
    <scope>NUCLEOTIDE SEQUENCE [LARGE SCALE GENOMIC DNA]</scope>
    <source>
        <strain evidence="5">JA-Hopewell-2020-01-JO</strain>
        <tissue evidence="5">Whole body</tissue>
    </source>
</reference>
<comment type="similarity">
    <text evidence="3">Belongs to the TO family.</text>
</comment>
<dbReference type="PANTHER" id="PTHR11008">
    <property type="entry name" value="PROTEIN TAKEOUT-LIKE PROTEIN"/>
    <property type="match status" value="1"/>
</dbReference>
<evidence type="ECO:0000313" key="6">
    <source>
        <dbReference type="Proteomes" id="UP001566132"/>
    </source>
</evidence>
<dbReference type="PANTHER" id="PTHR11008:SF39">
    <property type="entry name" value="CIRCADIAN CLOCK-CONTROLLED PROTEIN-LIKE PROTEIN"/>
    <property type="match status" value="1"/>
</dbReference>
<dbReference type="Pfam" id="PF06585">
    <property type="entry name" value="JHBP"/>
    <property type="match status" value="1"/>
</dbReference>
<evidence type="ECO:0000256" key="3">
    <source>
        <dbReference type="ARBA" id="ARBA00060902"/>
    </source>
</evidence>
<accession>A0ABD1EA33</accession>
<evidence type="ECO:0000313" key="5">
    <source>
        <dbReference type="EMBL" id="KAL1490579.1"/>
    </source>
</evidence>